<dbReference type="CDD" id="cd14686">
    <property type="entry name" value="bZIP"/>
    <property type="match status" value="1"/>
</dbReference>
<evidence type="ECO:0000259" key="7">
    <source>
        <dbReference type="PROSITE" id="PS50203"/>
    </source>
</evidence>
<dbReference type="SUPFAM" id="SSF49758">
    <property type="entry name" value="Calpain large subunit, middle domain (domain III)"/>
    <property type="match status" value="3"/>
</dbReference>
<dbReference type="PANTHER" id="PTHR46143:SF1">
    <property type="entry name" value="CALPAIN-7"/>
    <property type="match status" value="1"/>
</dbReference>
<reference evidence="8" key="1">
    <citation type="submission" date="2018-05" db="EMBL/GenBank/DDBJ databases">
        <title>Effector identification in a new, highly contiguous assembly of the strawberry crown rot pathogen Phytophthora cactorum.</title>
        <authorList>
            <person name="Armitage A.D."/>
            <person name="Nellist C.F."/>
            <person name="Bates H."/>
            <person name="Vickerstaff R.J."/>
            <person name="Harrison R.J."/>
        </authorList>
    </citation>
    <scope>NUCLEOTIDE SEQUENCE</scope>
    <source>
        <strain evidence="8">P421</strain>
    </source>
</reference>
<evidence type="ECO:0000256" key="2">
    <source>
        <dbReference type="ARBA" id="ARBA00022801"/>
    </source>
</evidence>
<dbReference type="SUPFAM" id="SSF54001">
    <property type="entry name" value="Cysteine proteinases"/>
    <property type="match status" value="1"/>
</dbReference>
<feature type="domain" description="Calpain catalytic" evidence="7">
    <location>
        <begin position="233"/>
        <end position="557"/>
    </location>
</feature>
<keyword evidence="2 5" id="KW-0378">Hydrolase</keyword>
<dbReference type="PANTHER" id="PTHR46143">
    <property type="entry name" value="CALPAIN-7"/>
    <property type="match status" value="1"/>
</dbReference>
<evidence type="ECO:0000256" key="1">
    <source>
        <dbReference type="ARBA" id="ARBA00022670"/>
    </source>
</evidence>
<keyword evidence="1 5" id="KW-0645">Protease</keyword>
<feature type="active site" evidence="4 5">
    <location>
        <position position="453"/>
    </location>
</feature>
<feature type="active site" evidence="4 5">
    <location>
        <position position="483"/>
    </location>
</feature>
<evidence type="ECO:0000313" key="8">
    <source>
        <dbReference type="EMBL" id="KAG3217732.1"/>
    </source>
</evidence>
<feature type="active site" evidence="5">
    <location>
        <position position="305"/>
    </location>
</feature>
<comment type="caution">
    <text evidence="8">The sequence shown here is derived from an EMBL/GenBank/DDBJ whole genome shotgun (WGS) entry which is preliminary data.</text>
</comment>
<organism evidence="8 9">
    <name type="scientific">Phytophthora cactorum</name>
    <dbReference type="NCBI Taxonomy" id="29920"/>
    <lineage>
        <taxon>Eukaryota</taxon>
        <taxon>Sar</taxon>
        <taxon>Stramenopiles</taxon>
        <taxon>Oomycota</taxon>
        <taxon>Peronosporomycetes</taxon>
        <taxon>Peronosporales</taxon>
        <taxon>Peronosporaceae</taxon>
        <taxon>Phytophthora</taxon>
    </lineage>
</organism>
<dbReference type="EMBL" id="RCMV01000404">
    <property type="protein sequence ID" value="KAG3217732.1"/>
    <property type="molecule type" value="Genomic_DNA"/>
</dbReference>
<dbReference type="Pfam" id="PF00648">
    <property type="entry name" value="Peptidase_C2"/>
    <property type="match status" value="1"/>
</dbReference>
<feature type="region of interest" description="Disordered" evidence="6">
    <location>
        <begin position="1277"/>
        <end position="1305"/>
    </location>
</feature>
<gene>
    <name evidence="8" type="ORF">PC129_g11445</name>
</gene>
<evidence type="ECO:0000256" key="6">
    <source>
        <dbReference type="SAM" id="MobiDB-lite"/>
    </source>
</evidence>
<dbReference type="PRINTS" id="PR00704">
    <property type="entry name" value="CALPAIN"/>
</dbReference>
<dbReference type="InterPro" id="IPR022683">
    <property type="entry name" value="Calpain_III"/>
</dbReference>
<dbReference type="CDD" id="cd00044">
    <property type="entry name" value="CysPc"/>
    <property type="match status" value="1"/>
</dbReference>
<proteinExistence type="predicted"/>
<evidence type="ECO:0000256" key="4">
    <source>
        <dbReference type="PIRSR" id="PIRSR622684-1"/>
    </source>
</evidence>
<evidence type="ECO:0000256" key="3">
    <source>
        <dbReference type="ARBA" id="ARBA00022807"/>
    </source>
</evidence>
<dbReference type="InterPro" id="IPR001300">
    <property type="entry name" value="Peptidase_C2_calpain_cat"/>
</dbReference>
<dbReference type="SMART" id="SM00720">
    <property type="entry name" value="calpain_III"/>
    <property type="match status" value="1"/>
</dbReference>
<dbReference type="GO" id="GO:0004198">
    <property type="term" value="F:calcium-dependent cysteine-type endopeptidase activity"/>
    <property type="evidence" value="ECO:0007669"/>
    <property type="project" value="InterPro"/>
</dbReference>
<keyword evidence="3 5" id="KW-0788">Thiol protease</keyword>
<dbReference type="InterPro" id="IPR022684">
    <property type="entry name" value="Calpain_cysteine_protease"/>
</dbReference>
<dbReference type="Gene3D" id="3.90.70.10">
    <property type="entry name" value="Cysteine proteinases"/>
    <property type="match status" value="1"/>
</dbReference>
<dbReference type="VEuPathDB" id="FungiDB:PC110_g15087"/>
<dbReference type="InterPro" id="IPR051297">
    <property type="entry name" value="PalB/RIM13"/>
</dbReference>
<dbReference type="Gene3D" id="2.60.120.380">
    <property type="match status" value="3"/>
</dbReference>
<dbReference type="GO" id="GO:0006508">
    <property type="term" value="P:proteolysis"/>
    <property type="evidence" value="ECO:0007669"/>
    <property type="project" value="UniProtKB-KW"/>
</dbReference>
<dbReference type="VEuPathDB" id="FungiDB:PC110_g15088"/>
<protein>
    <recommendedName>
        <fullName evidence="7">Calpain catalytic domain-containing protein</fullName>
    </recommendedName>
</protein>
<evidence type="ECO:0000256" key="5">
    <source>
        <dbReference type="PROSITE-ProRule" id="PRU00239"/>
    </source>
</evidence>
<dbReference type="InterPro" id="IPR036213">
    <property type="entry name" value="Calpain_III_sf"/>
</dbReference>
<evidence type="ECO:0000313" key="9">
    <source>
        <dbReference type="Proteomes" id="UP000760860"/>
    </source>
</evidence>
<sequence>MAERQYAEALAATEQAQSFERAGQAAQAVPLFQQALRILKRLSMVESAAQRARLQPTIAELTTRVAALQQSSDFLLAHAMEQHAAAREAEDSGSTKTDIVIDRYIAAAETYMQALNALPANEATARAALKEQLEYIIDYVSQLKAQAQTTQNQIQQQVEYSSDDVDITALQWPEPPILQHRTAHVTPVYASAAVRPVAEEEQKKEEKPGAAYTPQELDVLRRSSQINGHLFVPWLDDLDAQEKFSLPEPFDDPDGHVPLSAKQKKKEATWMRPSDYAAKCGHAPVMIAHGGVNPLVVKQDIVTDCSFVASLCIAAAYEQRFQKRLITNIIFPADPRTKQPVYNPFGNASSGQLLSSCTTRKNELWVSLIEKAYLKLNGGYDFPGGNSGIDLFALTGWIPERVPVSELIDAPSTEERLWEQLKSAFHYGDCIITMSTGDITKQKAKAIGLVPMHVYAVLNVYELSNNSNLSREGKKIRLLQVKNPWRKMSWKGPYSRHDKTRWDSAVGDELRAYQRQFYASEETESEEAGGQQDDGLFWIDFESVKQYFESLYMNWNPELFPYKGVCHEHWPVELGPVNDSLTLGFNPQYSLTFCKTGSSREGATAAAGSCTVWVLLSRHVSTIERDTDYSNQQFLTLHVYRGTPGKRVFYNHCAVSRGTYSNNPHTLVSLDLDLADDSEPCFTLVASQYEKFAALDYTLSIFSTRPFTCEPIPQFVTKSPTSIVIPGAWDSACAGGRPFYSAFMNNPQFHLQLQKPCRSLFLFLETEVFFSEDTKTASFPVNLRAALHTRERVCGLHGAGNTDSADDEPLKVLSSGVLGKFTLRVVSDPPAGASIAYRQIPSEGHGMELTRLRGKWDTQTGSAAGCSNYGCYTFNPKYLVHVIQECDILARLVVLEPEADAAPGESPTEGDSTAPPSINVSVFESTSEGDLLLSTNPKLAFAGATSARGVYVSGAPSGVLAKATRRYPPGWYIVLPSTFEPQELSFELRIYASAHVDHLRLHEFGTSDHPQNDDEQDMPKLTGQRATTKARHNRQQRYREKQRQYVDRLETTVKRLRMDVDQRLIKRLNIQRAAPIRPKASNVVACMRECMNTFESGTRDQQTQFLMSGTCSDVRFEDHIGREYILEQWADFACFLNEAAPMLEHCEFSADILDQDVSVGHVSALLVLRPTRRSLATLFPHCFSNMRLRDRMLQSPSIRLPMTVLFQFDEQGKVCRYAPTIDFVTGLYAVIRDYRDVASILESANINASGQICGGLSSVAMSQVGISYCGDNGHYRTETEPSCPRSTTSHVDKLSHLDRGSDKPL</sequence>
<feature type="compositionally biased region" description="Basic and acidic residues" evidence="6">
    <location>
        <begin position="1290"/>
        <end position="1305"/>
    </location>
</feature>
<dbReference type="InterPro" id="IPR038765">
    <property type="entry name" value="Papain-like_cys_pep_sf"/>
</dbReference>
<dbReference type="SMART" id="SM00230">
    <property type="entry name" value="CysPc"/>
    <property type="match status" value="1"/>
</dbReference>
<dbReference type="PROSITE" id="PS50203">
    <property type="entry name" value="CALPAIN_CAT"/>
    <property type="match status" value="1"/>
</dbReference>
<name>A0A8T1I3B9_9STRA</name>
<accession>A0A8T1I3B9</accession>
<dbReference type="Proteomes" id="UP000760860">
    <property type="component" value="Unassembled WGS sequence"/>
</dbReference>